<dbReference type="InterPro" id="IPR051198">
    <property type="entry name" value="BchE-like"/>
</dbReference>
<dbReference type="InterPro" id="IPR034466">
    <property type="entry name" value="Methyltransferase_Class_B"/>
</dbReference>
<dbReference type="Gene3D" id="3.40.50.280">
    <property type="entry name" value="Cobalamin-binding domain"/>
    <property type="match status" value="1"/>
</dbReference>
<keyword evidence="2" id="KW-0489">Methyltransferase</keyword>
<keyword evidence="5" id="KW-0479">Metal-binding</keyword>
<keyword evidence="3" id="KW-0808">Transferase</keyword>
<keyword evidence="4" id="KW-0949">S-adenosyl-L-methionine</keyword>
<dbReference type="PANTHER" id="PTHR43409:SF7">
    <property type="entry name" value="BLL1977 PROTEIN"/>
    <property type="match status" value="1"/>
</dbReference>
<comment type="caution">
    <text evidence="10">The sequence shown here is derived from an EMBL/GenBank/DDBJ whole genome shotgun (WGS) entry which is preliminary data.</text>
</comment>
<dbReference type="SFLD" id="SFLDS00029">
    <property type="entry name" value="Radical_SAM"/>
    <property type="match status" value="1"/>
</dbReference>
<dbReference type="GO" id="GO:0031419">
    <property type="term" value="F:cobalamin binding"/>
    <property type="evidence" value="ECO:0007669"/>
    <property type="project" value="InterPro"/>
</dbReference>
<evidence type="ECO:0000256" key="1">
    <source>
        <dbReference type="ARBA" id="ARBA00001966"/>
    </source>
</evidence>
<evidence type="ECO:0000259" key="8">
    <source>
        <dbReference type="PROSITE" id="PS51332"/>
    </source>
</evidence>
<evidence type="ECO:0000256" key="3">
    <source>
        <dbReference type="ARBA" id="ARBA00022679"/>
    </source>
</evidence>
<dbReference type="PANTHER" id="PTHR43409">
    <property type="entry name" value="ANAEROBIC MAGNESIUM-PROTOPORPHYRIN IX MONOMETHYL ESTER CYCLASE-RELATED"/>
    <property type="match status" value="1"/>
</dbReference>
<protein>
    <submittedName>
        <fullName evidence="10">Radical SAM domain-containing protein</fullName>
    </submittedName>
</protein>
<evidence type="ECO:0000259" key="9">
    <source>
        <dbReference type="PROSITE" id="PS51918"/>
    </source>
</evidence>
<dbReference type="InterPro" id="IPR023404">
    <property type="entry name" value="rSAM_horseshoe"/>
</dbReference>
<feature type="domain" description="B12-binding" evidence="8">
    <location>
        <begin position="8"/>
        <end position="157"/>
    </location>
</feature>
<dbReference type="InterPro" id="IPR006158">
    <property type="entry name" value="Cobalamin-bd"/>
</dbReference>
<dbReference type="CDD" id="cd01335">
    <property type="entry name" value="Radical_SAM"/>
    <property type="match status" value="1"/>
</dbReference>
<keyword evidence="7" id="KW-0411">Iron-sulfur</keyword>
<comment type="cofactor">
    <cofactor evidence="1">
        <name>[4Fe-4S] cluster</name>
        <dbReference type="ChEBI" id="CHEBI:49883"/>
    </cofactor>
</comment>
<dbReference type="AlphaFoldDB" id="A0A833L2P8"/>
<name>A0A833L2P8_UNCSA</name>
<dbReference type="InterPro" id="IPR006638">
    <property type="entry name" value="Elp3/MiaA/NifB-like_rSAM"/>
</dbReference>
<organism evidence="10 11">
    <name type="scientific">Candidatus Saganbacteria bacterium</name>
    <dbReference type="NCBI Taxonomy" id="2575572"/>
    <lineage>
        <taxon>Bacteria</taxon>
        <taxon>Bacillati</taxon>
        <taxon>Saganbacteria</taxon>
    </lineage>
</organism>
<evidence type="ECO:0000256" key="4">
    <source>
        <dbReference type="ARBA" id="ARBA00022691"/>
    </source>
</evidence>
<evidence type="ECO:0000256" key="6">
    <source>
        <dbReference type="ARBA" id="ARBA00023004"/>
    </source>
</evidence>
<evidence type="ECO:0000256" key="5">
    <source>
        <dbReference type="ARBA" id="ARBA00022723"/>
    </source>
</evidence>
<dbReference type="Proteomes" id="UP000488506">
    <property type="component" value="Unassembled WGS sequence"/>
</dbReference>
<dbReference type="Pfam" id="PF02310">
    <property type="entry name" value="B12-binding"/>
    <property type="match status" value="1"/>
</dbReference>
<dbReference type="InterPro" id="IPR007197">
    <property type="entry name" value="rSAM"/>
</dbReference>
<dbReference type="GO" id="GO:0046872">
    <property type="term" value="F:metal ion binding"/>
    <property type="evidence" value="ECO:0007669"/>
    <property type="project" value="UniProtKB-KW"/>
</dbReference>
<dbReference type="GO" id="GO:0003824">
    <property type="term" value="F:catalytic activity"/>
    <property type="evidence" value="ECO:0007669"/>
    <property type="project" value="InterPro"/>
</dbReference>
<dbReference type="InterPro" id="IPR058240">
    <property type="entry name" value="rSAM_sf"/>
</dbReference>
<dbReference type="PROSITE" id="PS51918">
    <property type="entry name" value="RADICAL_SAM"/>
    <property type="match status" value="1"/>
</dbReference>
<evidence type="ECO:0000256" key="2">
    <source>
        <dbReference type="ARBA" id="ARBA00022603"/>
    </source>
</evidence>
<keyword evidence="6" id="KW-0408">Iron</keyword>
<dbReference type="PROSITE" id="PS51332">
    <property type="entry name" value="B12_BINDING"/>
    <property type="match status" value="1"/>
</dbReference>
<dbReference type="SMART" id="SM00729">
    <property type="entry name" value="Elp3"/>
    <property type="match status" value="1"/>
</dbReference>
<dbReference type="CDD" id="cd02068">
    <property type="entry name" value="radical_SAM_B12_BD"/>
    <property type="match status" value="1"/>
</dbReference>
<sequence>MAKILLINPHNPDFIFSEERHIPLGILYLSSSLKKNGHEVLFIDVSNDQITAVSEKTKFNFEEYYKSKMQKIISDFKPDLIGISIHCSVRFSPAIAIGKSIKVDYPLIPIVFGGIHPTIFSRQILAEYDCVDFILQGESESSLIELVNAIENKINGFNRIDGLAYRINGEVSVNKKEKYIEDIDGIPFPDYSLVNIKDYYFNTSKWINPRKLPINLSLYVLSSRSCPRQCTYCSMFLAHGRKHRMRSASNVVDELEYLYFHLNHHYFSFMDDNLTLNKNRTIEMCNLIISKGLNIQFDTPNGLDLNTIDEEVIEALINAGLVRTCLAVESGSPEIRMSINKRLTQENIIAAFNNIKKYPKLAYNVFFIVGFPNETHETLQETYELIKQLELKRAVISFATPFPGTKLYDECVANNLLIIDQANLHNTGSFYYANDTPFIKPYKLEKQDIIDFRLKVYEELGMLKERADNHD</sequence>
<feature type="domain" description="Radical SAM core" evidence="9">
    <location>
        <begin position="212"/>
        <end position="434"/>
    </location>
</feature>
<dbReference type="SFLD" id="SFLDG01082">
    <property type="entry name" value="B12-binding_domain_containing"/>
    <property type="match status" value="1"/>
</dbReference>
<dbReference type="Pfam" id="PF04055">
    <property type="entry name" value="Radical_SAM"/>
    <property type="match status" value="1"/>
</dbReference>
<dbReference type="SUPFAM" id="SSF102114">
    <property type="entry name" value="Radical SAM enzymes"/>
    <property type="match status" value="1"/>
</dbReference>
<evidence type="ECO:0000313" key="10">
    <source>
        <dbReference type="EMBL" id="KAF0135261.1"/>
    </source>
</evidence>
<accession>A0A833L2P8</accession>
<dbReference type="GO" id="GO:0051539">
    <property type="term" value="F:4 iron, 4 sulfur cluster binding"/>
    <property type="evidence" value="ECO:0007669"/>
    <property type="project" value="UniProtKB-KW"/>
</dbReference>
<gene>
    <name evidence="10" type="ORF">FD145_87</name>
</gene>
<evidence type="ECO:0000313" key="11">
    <source>
        <dbReference type="Proteomes" id="UP000488506"/>
    </source>
</evidence>
<dbReference type="Gene3D" id="3.80.30.20">
    <property type="entry name" value="tm_1862 like domain"/>
    <property type="match status" value="1"/>
</dbReference>
<evidence type="ECO:0000256" key="7">
    <source>
        <dbReference type="ARBA" id="ARBA00023014"/>
    </source>
</evidence>
<proteinExistence type="predicted"/>
<dbReference type="EMBL" id="WPAF01000001">
    <property type="protein sequence ID" value="KAF0135261.1"/>
    <property type="molecule type" value="Genomic_DNA"/>
</dbReference>
<dbReference type="SFLD" id="SFLDG01123">
    <property type="entry name" value="methyltransferase_(Class_B)"/>
    <property type="match status" value="1"/>
</dbReference>
<reference evidence="10 11" key="1">
    <citation type="submission" date="2019-12" db="EMBL/GenBank/DDBJ databases">
        <authorList>
            <person name="Wolfe R."/>
            <person name="Danczak R."/>
            <person name="Wilkins M."/>
        </authorList>
    </citation>
    <scope>NUCLEOTIDE SEQUENCE [LARGE SCALE GENOMIC DNA]</scope>
    <source>
        <strain evidence="10">X2_MaxBin.013</strain>
    </source>
</reference>